<feature type="domain" description="BTB" evidence="2">
    <location>
        <begin position="5"/>
        <end position="71"/>
    </location>
</feature>
<dbReference type="PIR" id="T32067">
    <property type="entry name" value="T32067"/>
</dbReference>
<feature type="region of interest" description="Disordered" evidence="1">
    <location>
        <begin position="115"/>
        <end position="144"/>
    </location>
</feature>
<evidence type="ECO:0000313" key="4">
    <source>
        <dbReference type="Proteomes" id="UP000001940"/>
    </source>
</evidence>
<dbReference type="InterPro" id="IPR011333">
    <property type="entry name" value="SKP1/BTB/POZ_sf"/>
</dbReference>
<sequence length="225" mass="25468">MFEEKIVNLNVGGKPFATLKTTLQKFEGNLKELPEIQGESLPTARIFIDRPYKHFETILNFLRDGDVILPESMESLKELLHEAILYKLSGLSEKCQEAIARLGREPIPVLPSKIEKTATPPTIGDPVTSSSDSTESPLIPEQPDNNEIQKSWIREKIMNIVNTTFNLISKCREFLEAVEDVLRFVEGNIDPISSTAGNIIRLLQLVGQLRIFQDYLGRFSHFNFP</sequence>
<dbReference type="eggNOG" id="KOG2716">
    <property type="taxonomic scope" value="Eukaryota"/>
</dbReference>
<dbReference type="PROSITE" id="PS50097">
    <property type="entry name" value="BTB"/>
    <property type="match status" value="1"/>
</dbReference>
<evidence type="ECO:0000256" key="1">
    <source>
        <dbReference type="SAM" id="MobiDB-lite"/>
    </source>
</evidence>
<dbReference type="EMBL" id="BX284602">
    <property type="protein sequence ID" value="CCD68456.2"/>
    <property type="molecule type" value="Genomic_DNA"/>
</dbReference>
<reference evidence="3 4" key="1">
    <citation type="journal article" date="1998" name="Science">
        <title>Genome sequence of the nematode C. elegans: a platform for investigating biology.</title>
        <authorList>
            <consortium name="The C. elegans sequencing consortium"/>
            <person name="Sulson J.E."/>
            <person name="Waterston R."/>
        </authorList>
    </citation>
    <scope>NUCLEOTIDE SEQUENCE [LARGE SCALE GENOMIC DNA]</scope>
    <source>
        <strain evidence="3 4">Bristol N2</strain>
    </source>
</reference>
<dbReference type="SUPFAM" id="SSF54695">
    <property type="entry name" value="POZ domain"/>
    <property type="match status" value="1"/>
</dbReference>
<protein>
    <submittedName>
        <fullName evidence="3">BTB domain-containing protein</fullName>
    </submittedName>
</protein>
<dbReference type="Pfam" id="PF02214">
    <property type="entry name" value="BTB_2"/>
    <property type="match status" value="1"/>
</dbReference>
<proteinExistence type="predicted"/>
<accession>O16708</accession>
<dbReference type="Proteomes" id="UP000001940">
    <property type="component" value="Chromosome II"/>
</dbReference>
<dbReference type="WormBase" id="F22E5.11">
    <property type="protein sequence ID" value="CE53787"/>
    <property type="gene ID" value="WBGene00017709"/>
</dbReference>
<keyword evidence="4" id="KW-1185">Reference proteome</keyword>
<dbReference type="PaxDb" id="6239-F22E5.11"/>
<dbReference type="HOGENOM" id="CLU_877811_0_0_1"/>
<dbReference type="Bgee" id="WBGene00017709">
    <property type="expression patterns" value="Expressed in larva"/>
</dbReference>
<dbReference type="PANTHER" id="PTHR11145:SF19">
    <property type="entry name" value="BTB DOMAIN-CONTAINING PROTEIN-RELATED"/>
    <property type="match status" value="1"/>
</dbReference>
<dbReference type="InParanoid" id="O16708"/>
<dbReference type="PhylomeDB" id="O16708"/>
<name>O16708_CAEEL</name>
<evidence type="ECO:0000313" key="5">
    <source>
        <dbReference type="WormBase" id="F22E5.11"/>
    </source>
</evidence>
<dbReference type="Gene3D" id="3.30.710.10">
    <property type="entry name" value="Potassium Channel Kv1.1, Chain A"/>
    <property type="match status" value="1"/>
</dbReference>
<dbReference type="InterPro" id="IPR045068">
    <property type="entry name" value="BACURD1-3"/>
</dbReference>
<dbReference type="PANTHER" id="PTHR11145">
    <property type="entry name" value="BTB/POZ DOMAIN-CONTAINING ADAPTER FOR CUL3-MEDIATED RHOA DEGRADATION PROTEIN FAMILY MEMBER"/>
    <property type="match status" value="1"/>
</dbReference>
<dbReference type="GO" id="GO:0051260">
    <property type="term" value="P:protein homooligomerization"/>
    <property type="evidence" value="ECO:0007669"/>
    <property type="project" value="InterPro"/>
</dbReference>
<dbReference type="SMART" id="SM00225">
    <property type="entry name" value="BTB"/>
    <property type="match status" value="1"/>
</dbReference>
<dbReference type="OrthoDB" id="2333377at2759"/>
<organism evidence="3 4">
    <name type="scientific">Caenorhabditis elegans</name>
    <dbReference type="NCBI Taxonomy" id="6239"/>
    <lineage>
        <taxon>Eukaryota</taxon>
        <taxon>Metazoa</taxon>
        <taxon>Ecdysozoa</taxon>
        <taxon>Nematoda</taxon>
        <taxon>Chromadorea</taxon>
        <taxon>Rhabditida</taxon>
        <taxon>Rhabditina</taxon>
        <taxon>Rhabditomorpha</taxon>
        <taxon>Rhabditoidea</taxon>
        <taxon>Rhabditidae</taxon>
        <taxon>Peloderinae</taxon>
        <taxon>Caenorhabditis</taxon>
    </lineage>
</organism>
<dbReference type="SMR" id="O16708"/>
<evidence type="ECO:0000313" key="3">
    <source>
        <dbReference type="EMBL" id="CCD68456.2"/>
    </source>
</evidence>
<gene>
    <name evidence="3" type="ORF">CELE_F22E5.11</name>
    <name evidence="3 5" type="ORF">F22E5.11</name>
</gene>
<dbReference type="AGR" id="WB:WBGene00017709"/>
<dbReference type="AlphaFoldDB" id="O16708"/>
<evidence type="ECO:0000259" key="2">
    <source>
        <dbReference type="PROSITE" id="PS50097"/>
    </source>
</evidence>
<dbReference type="InterPro" id="IPR003131">
    <property type="entry name" value="T1-type_BTB"/>
</dbReference>
<feature type="compositionally biased region" description="Polar residues" evidence="1">
    <location>
        <begin position="127"/>
        <end position="136"/>
    </location>
</feature>
<dbReference type="InterPro" id="IPR000210">
    <property type="entry name" value="BTB/POZ_dom"/>
</dbReference>
<dbReference type="UCSC" id="F22E5.11">
    <property type="organism name" value="c. elegans"/>
</dbReference>